<dbReference type="SUPFAM" id="SSF51735">
    <property type="entry name" value="NAD(P)-binding Rossmann-fold domains"/>
    <property type="match status" value="1"/>
</dbReference>
<name>A0A120JW83_9GAMM</name>
<accession>A0A120JW83</accession>
<protein>
    <submittedName>
        <fullName evidence="4">Pyridoxal 4-dehydrogenase</fullName>
        <ecNumber evidence="4">1.1.1.107</ecNumber>
    </submittedName>
</protein>
<dbReference type="EMBL" id="CP014226">
    <property type="protein sequence ID" value="AMD01492.1"/>
    <property type="molecule type" value="Genomic_DNA"/>
</dbReference>
<feature type="domain" description="Ketoreductase" evidence="3">
    <location>
        <begin position="14"/>
        <end position="195"/>
    </location>
</feature>
<dbReference type="RefSeq" id="WP_066449482.1">
    <property type="nucleotide sequence ID" value="NZ_CP014226.1"/>
</dbReference>
<dbReference type="InterPro" id="IPR020904">
    <property type="entry name" value="Sc_DH/Rdtase_CS"/>
</dbReference>
<dbReference type="InterPro" id="IPR057326">
    <property type="entry name" value="KR_dom"/>
</dbReference>
<evidence type="ECO:0000313" key="4">
    <source>
        <dbReference type="EMBL" id="AMD01492.1"/>
    </source>
</evidence>
<evidence type="ECO:0000256" key="2">
    <source>
        <dbReference type="ARBA" id="ARBA00023002"/>
    </source>
</evidence>
<sequence>MLLPTARYPSLDGRVVFVTGGGGGIGAALTRAFHRQGARVAFVDIDDEASQRLCHELEAETGRALLYRHCDIRDIAALQTVIHEVGETLGPIRTLVNNAANDDRHDWRDVSVEYWDERMSLNLRPMFFSTQAVADQMAVAGGGSIINFGSISVRLALGGLAAYVTAKAAVHGLTRSLARDLGEKDIRVNTVVPGCILTRRQLDKWISPEDELRILEHQSLKVRLAPEHVAPTVLFLAADDSAQLTGQEFPVDAGWG</sequence>
<dbReference type="PRINTS" id="PR00080">
    <property type="entry name" value="SDRFAMILY"/>
</dbReference>
<dbReference type="CDD" id="cd05233">
    <property type="entry name" value="SDR_c"/>
    <property type="match status" value="1"/>
</dbReference>
<reference evidence="4 5" key="2">
    <citation type="submission" date="2016-02" db="EMBL/GenBank/DDBJ databases">
        <authorList>
            <person name="Wen L."/>
            <person name="He K."/>
            <person name="Yang H."/>
        </authorList>
    </citation>
    <scope>NUCLEOTIDE SEQUENCE [LARGE SCALE GENOMIC DNA]</scope>
    <source>
        <strain evidence="4 5">AGD 8-3</strain>
    </source>
</reference>
<dbReference type="EC" id="1.1.1.107" evidence="4"/>
<dbReference type="PROSITE" id="PS00061">
    <property type="entry name" value="ADH_SHORT"/>
    <property type="match status" value="1"/>
</dbReference>
<dbReference type="KEGG" id="hco:LOKO_02432"/>
<dbReference type="GO" id="GO:0050235">
    <property type="term" value="F:pyridoxal 4-dehydrogenase activity"/>
    <property type="evidence" value="ECO:0007669"/>
    <property type="project" value="UniProtKB-EC"/>
</dbReference>
<dbReference type="PANTHER" id="PTHR43639">
    <property type="entry name" value="OXIDOREDUCTASE, SHORT-CHAIN DEHYDROGENASE/REDUCTASE FAMILY (AFU_ORTHOLOGUE AFUA_5G02870)"/>
    <property type="match status" value="1"/>
</dbReference>
<dbReference type="STRING" id="507626.LOKO_02432"/>
<keyword evidence="2 4" id="KW-0560">Oxidoreductase</keyword>
<organism evidence="4 5">
    <name type="scientific">Halomonas chromatireducens</name>
    <dbReference type="NCBI Taxonomy" id="507626"/>
    <lineage>
        <taxon>Bacteria</taxon>
        <taxon>Pseudomonadati</taxon>
        <taxon>Pseudomonadota</taxon>
        <taxon>Gammaproteobacteria</taxon>
        <taxon>Oceanospirillales</taxon>
        <taxon>Halomonadaceae</taxon>
        <taxon>Halomonas</taxon>
    </lineage>
</organism>
<dbReference type="AlphaFoldDB" id="A0A120JW83"/>
<keyword evidence="5" id="KW-1185">Reference proteome</keyword>
<dbReference type="Gene3D" id="3.40.50.720">
    <property type="entry name" value="NAD(P)-binding Rossmann-like Domain"/>
    <property type="match status" value="1"/>
</dbReference>
<proteinExistence type="inferred from homology"/>
<dbReference type="InterPro" id="IPR002347">
    <property type="entry name" value="SDR_fam"/>
</dbReference>
<reference evidence="4 5" key="1">
    <citation type="journal article" date="2016" name="Genome Announc.">
        <title>Draft Genome Sequence of 'Halomonas chromatireducens' Strain AGD 8-3, a Haloalkaliphilic Chromate- and Selenite-Reducing Gammaproteobacterium.</title>
        <authorList>
            <person name="Sharko F.S."/>
            <person name="Shapovalova A.A."/>
            <person name="Tsygankova S.V."/>
            <person name="Komova A.V."/>
            <person name="Boulygina E.S."/>
            <person name="Teslyuk A.B."/>
            <person name="Gotovtsev P.M."/>
            <person name="Namsaraev Z.B."/>
            <person name="Khijniak T.V."/>
            <person name="Nedoluzhko A.V."/>
            <person name="Vasilov R.G."/>
        </authorList>
    </citation>
    <scope>NUCLEOTIDE SEQUENCE [LARGE SCALE GENOMIC DNA]</scope>
    <source>
        <strain evidence="4 5">AGD 8-3</strain>
    </source>
</reference>
<evidence type="ECO:0000313" key="5">
    <source>
        <dbReference type="Proteomes" id="UP000063387"/>
    </source>
</evidence>
<dbReference type="PANTHER" id="PTHR43639:SF1">
    <property type="entry name" value="SHORT-CHAIN DEHYDROGENASE_REDUCTASE FAMILY PROTEIN"/>
    <property type="match status" value="1"/>
</dbReference>
<evidence type="ECO:0000259" key="3">
    <source>
        <dbReference type="SMART" id="SM00822"/>
    </source>
</evidence>
<dbReference type="FunFam" id="3.40.50.720:FF:000084">
    <property type="entry name" value="Short-chain dehydrogenase reductase"/>
    <property type="match status" value="1"/>
</dbReference>
<dbReference type="PATRIC" id="fig|507626.3.peg.2428"/>
<dbReference type="PRINTS" id="PR00081">
    <property type="entry name" value="GDHRDH"/>
</dbReference>
<comment type="similarity">
    <text evidence="1">Belongs to the short-chain dehydrogenases/reductases (SDR) family.</text>
</comment>
<dbReference type="Pfam" id="PF13561">
    <property type="entry name" value="adh_short_C2"/>
    <property type="match status" value="1"/>
</dbReference>
<gene>
    <name evidence="4" type="primary">pldh-t</name>
    <name evidence="4" type="ORF">LOKO_02432</name>
</gene>
<dbReference type="OrthoDB" id="9789398at2"/>
<dbReference type="SMART" id="SM00822">
    <property type="entry name" value="PKS_KR"/>
    <property type="match status" value="1"/>
</dbReference>
<evidence type="ECO:0000256" key="1">
    <source>
        <dbReference type="ARBA" id="ARBA00006484"/>
    </source>
</evidence>
<dbReference type="InterPro" id="IPR036291">
    <property type="entry name" value="NAD(P)-bd_dom_sf"/>
</dbReference>
<dbReference type="Proteomes" id="UP000063387">
    <property type="component" value="Chromosome"/>
</dbReference>